<proteinExistence type="predicted"/>
<dbReference type="EMBL" id="FWWT01000022">
    <property type="protein sequence ID" value="SMB95326.1"/>
    <property type="molecule type" value="Genomic_DNA"/>
</dbReference>
<dbReference type="RefSeq" id="WP_084054179.1">
    <property type="nucleotide sequence ID" value="NZ_FWWT01000022.1"/>
</dbReference>
<dbReference type="InterPro" id="IPR037026">
    <property type="entry name" value="Vgr_OB-fold_dom_sf"/>
</dbReference>
<organism evidence="1 2">
    <name type="scientific">Desulfonispora thiosulfatigenes DSM 11270</name>
    <dbReference type="NCBI Taxonomy" id="656914"/>
    <lineage>
        <taxon>Bacteria</taxon>
        <taxon>Bacillati</taxon>
        <taxon>Bacillota</taxon>
        <taxon>Clostridia</taxon>
        <taxon>Eubacteriales</taxon>
        <taxon>Peptococcaceae</taxon>
        <taxon>Desulfonispora</taxon>
    </lineage>
</organism>
<protein>
    <submittedName>
        <fullName evidence="1">Uncharacterized protein</fullName>
    </submittedName>
</protein>
<dbReference type="STRING" id="656914.SAMN00017405_0380"/>
<reference evidence="1 2" key="1">
    <citation type="submission" date="2017-04" db="EMBL/GenBank/DDBJ databases">
        <authorList>
            <person name="Afonso C.L."/>
            <person name="Miller P.J."/>
            <person name="Scott M.A."/>
            <person name="Spackman E."/>
            <person name="Goraichik I."/>
            <person name="Dimitrov K.M."/>
            <person name="Suarez D.L."/>
            <person name="Swayne D.E."/>
        </authorList>
    </citation>
    <scope>NUCLEOTIDE SEQUENCE [LARGE SCALE GENOMIC DNA]</scope>
    <source>
        <strain evidence="1 2">DSM 11270</strain>
    </source>
</reference>
<dbReference type="AlphaFoldDB" id="A0A1W1VPR5"/>
<keyword evidence="2" id="KW-1185">Reference proteome</keyword>
<evidence type="ECO:0000313" key="2">
    <source>
        <dbReference type="Proteomes" id="UP000192731"/>
    </source>
</evidence>
<name>A0A1W1VPR5_DESTI</name>
<sequence>MSRAINFLEGLVNSKINNLHTCMPCKIEKFNEAQGTADVVPLFIDLPMLINIPILKQKTKENSIISVSHPFYEKGDTVLVVFAERALDGSGERKHDLSDGIILGLLS</sequence>
<gene>
    <name evidence="1" type="ORF">SAMN00017405_0380</name>
</gene>
<evidence type="ECO:0000313" key="1">
    <source>
        <dbReference type="EMBL" id="SMB95326.1"/>
    </source>
</evidence>
<dbReference type="Proteomes" id="UP000192731">
    <property type="component" value="Unassembled WGS sequence"/>
</dbReference>
<dbReference type="OrthoDB" id="2621843at2"/>
<dbReference type="Gene3D" id="2.40.50.230">
    <property type="entry name" value="Gp5 N-terminal domain"/>
    <property type="match status" value="1"/>
</dbReference>
<accession>A0A1W1VPR5</accession>